<dbReference type="Proteomes" id="UP000288805">
    <property type="component" value="Unassembled WGS sequence"/>
</dbReference>
<name>A0A438DX39_VITVI</name>
<dbReference type="InterPro" id="IPR044974">
    <property type="entry name" value="Disease_R_plants"/>
</dbReference>
<sequence length="380" mass="43906">MAHQKDKERLTPTPKILHCQTPKIQRHREQLQEINVYFDEKGKDLFDDLKETEDALLKNFNDLEEIIDDSKYAILDLTEPSIEKEFNSIKEVVSRFQGLPLKERKGSSKNNDSKGQAREISEKWSALKVEPHILKDSVLSRFQLSYDNIMDIGDKEHLIPGRNIKLCLLCFSVFPPKSVIKKRPLIYWWLGEGLITKTEDGERIFGELIKKGLLIAKYKPYKNPVVDSCTMHSWNRLMLISVAKRAEFFDFDDDTGLPANHTGLPANHGTRYRRMCLVKQTPPNGEASRQDHTQQHQNSSSRAASTEHRLLTSFNVNEQYVNISNIRGFSEENKIEVLQLGRWQDSAEHHIEVENEDFLKALGEQEALEVSQPARNFKNH</sequence>
<accession>A0A438DX39</accession>
<dbReference type="GO" id="GO:0006952">
    <property type="term" value="P:defense response"/>
    <property type="evidence" value="ECO:0007669"/>
    <property type="project" value="InterPro"/>
</dbReference>
<protein>
    <submittedName>
        <fullName evidence="2">Uncharacterized protein</fullName>
    </submittedName>
</protein>
<reference evidence="2 3" key="1">
    <citation type="journal article" date="2018" name="PLoS Genet.">
        <title>Population sequencing reveals clonal diversity and ancestral inbreeding in the grapevine cultivar Chardonnay.</title>
        <authorList>
            <person name="Roach M.J."/>
            <person name="Johnson D.L."/>
            <person name="Bohlmann J."/>
            <person name="van Vuuren H.J."/>
            <person name="Jones S.J."/>
            <person name="Pretorius I.S."/>
            <person name="Schmidt S.A."/>
            <person name="Borneman A.R."/>
        </authorList>
    </citation>
    <scope>NUCLEOTIDE SEQUENCE [LARGE SCALE GENOMIC DNA]</scope>
    <source>
        <strain evidence="3">cv. Chardonnay</strain>
        <tissue evidence="2">Leaf</tissue>
    </source>
</reference>
<organism evidence="2 3">
    <name type="scientific">Vitis vinifera</name>
    <name type="common">Grape</name>
    <dbReference type="NCBI Taxonomy" id="29760"/>
    <lineage>
        <taxon>Eukaryota</taxon>
        <taxon>Viridiplantae</taxon>
        <taxon>Streptophyta</taxon>
        <taxon>Embryophyta</taxon>
        <taxon>Tracheophyta</taxon>
        <taxon>Spermatophyta</taxon>
        <taxon>Magnoliopsida</taxon>
        <taxon>eudicotyledons</taxon>
        <taxon>Gunneridae</taxon>
        <taxon>Pentapetalae</taxon>
        <taxon>rosids</taxon>
        <taxon>Vitales</taxon>
        <taxon>Vitaceae</taxon>
        <taxon>Viteae</taxon>
        <taxon>Vitis</taxon>
    </lineage>
</organism>
<dbReference type="EMBL" id="QGNW01001469">
    <property type="protein sequence ID" value="RVW39868.1"/>
    <property type="molecule type" value="Genomic_DNA"/>
</dbReference>
<dbReference type="AlphaFoldDB" id="A0A438DX39"/>
<feature type="region of interest" description="Disordered" evidence="1">
    <location>
        <begin position="281"/>
        <end position="306"/>
    </location>
</feature>
<dbReference type="PANTHER" id="PTHR23155">
    <property type="entry name" value="DISEASE RESISTANCE PROTEIN RP"/>
    <property type="match status" value="1"/>
</dbReference>
<proteinExistence type="predicted"/>
<evidence type="ECO:0000313" key="3">
    <source>
        <dbReference type="Proteomes" id="UP000288805"/>
    </source>
</evidence>
<comment type="caution">
    <text evidence="2">The sequence shown here is derived from an EMBL/GenBank/DDBJ whole genome shotgun (WGS) entry which is preliminary data.</text>
</comment>
<feature type="compositionally biased region" description="Polar residues" evidence="1">
    <location>
        <begin position="295"/>
        <end position="304"/>
    </location>
</feature>
<gene>
    <name evidence="2" type="ORF">CK203_083140</name>
</gene>
<evidence type="ECO:0000313" key="2">
    <source>
        <dbReference type="EMBL" id="RVW39868.1"/>
    </source>
</evidence>
<dbReference type="PANTHER" id="PTHR23155:SF1076">
    <property type="entry name" value="LEUCINE-RICH REPEAT (LRR) FAMILY PROTEIN-RELATED"/>
    <property type="match status" value="1"/>
</dbReference>
<evidence type="ECO:0000256" key="1">
    <source>
        <dbReference type="SAM" id="MobiDB-lite"/>
    </source>
</evidence>